<protein>
    <submittedName>
        <fullName evidence="1">Uncharacterized protein</fullName>
    </submittedName>
</protein>
<proteinExistence type="predicted"/>
<keyword evidence="2" id="KW-1185">Reference proteome</keyword>
<accession>A0ABU0K2S3</accession>
<evidence type="ECO:0000313" key="1">
    <source>
        <dbReference type="EMBL" id="MDQ0482457.1"/>
    </source>
</evidence>
<reference evidence="1" key="1">
    <citation type="submission" date="2023-07" db="EMBL/GenBank/DDBJ databases">
        <title>Genomic Encyclopedia of Type Strains, Phase IV (KMG-IV): sequencing the most valuable type-strain genomes for metagenomic binning, comparative biology and taxonomic classification.</title>
        <authorList>
            <person name="Goeker M."/>
        </authorList>
    </citation>
    <scope>NUCLEOTIDE SEQUENCE [LARGE SCALE GENOMIC DNA]</scope>
    <source>
        <strain evidence="1">JSM 076093</strain>
    </source>
</reference>
<comment type="caution">
    <text evidence="1">The sequence shown here is derived from an EMBL/GenBank/DDBJ whole genome shotgun (WGS) entry which is preliminary data.</text>
</comment>
<dbReference type="Proteomes" id="UP001226720">
    <property type="component" value="Unassembled WGS sequence"/>
</dbReference>
<evidence type="ECO:0000313" key="2">
    <source>
        <dbReference type="Proteomes" id="UP001226720"/>
    </source>
</evidence>
<organism evidence="1 2">
    <name type="scientific">Guptibacillus hwajinpoensis</name>
    <dbReference type="NCBI Taxonomy" id="208199"/>
    <lineage>
        <taxon>Bacteria</taxon>
        <taxon>Bacillati</taxon>
        <taxon>Bacillota</taxon>
        <taxon>Bacilli</taxon>
        <taxon>Bacillales</taxon>
        <taxon>Guptibacillaceae</taxon>
        <taxon>Guptibacillus</taxon>
    </lineage>
</organism>
<gene>
    <name evidence="1" type="ORF">QO000_001426</name>
</gene>
<name>A0ABU0K2S3_9BACL</name>
<dbReference type="EMBL" id="JAUSWM010000002">
    <property type="protein sequence ID" value="MDQ0482457.1"/>
    <property type="molecule type" value="Genomic_DNA"/>
</dbReference>
<sequence>MSYTLSAEEYILSLLLMDAVQAAASIKDEVFKGIEN</sequence>